<accession>A0A7I8VJ13</accession>
<dbReference type="Proteomes" id="UP000549394">
    <property type="component" value="Unassembled WGS sequence"/>
</dbReference>
<gene>
    <name evidence="2" type="ORF">DGYR_LOCUS3386</name>
</gene>
<feature type="region of interest" description="Disordered" evidence="1">
    <location>
        <begin position="1"/>
        <end position="22"/>
    </location>
</feature>
<dbReference type="EMBL" id="CAJFCJ010000005">
    <property type="protein sequence ID" value="CAD5114558.1"/>
    <property type="molecule type" value="Genomic_DNA"/>
</dbReference>
<reference evidence="2 3" key="1">
    <citation type="submission" date="2020-08" db="EMBL/GenBank/DDBJ databases">
        <authorList>
            <person name="Hejnol A."/>
        </authorList>
    </citation>
    <scope>NUCLEOTIDE SEQUENCE [LARGE SCALE GENOMIC DNA]</scope>
</reference>
<keyword evidence="3" id="KW-1185">Reference proteome</keyword>
<dbReference type="AlphaFoldDB" id="A0A7I8VJ13"/>
<evidence type="ECO:0000256" key="1">
    <source>
        <dbReference type="SAM" id="MobiDB-lite"/>
    </source>
</evidence>
<organism evidence="2 3">
    <name type="scientific">Dimorphilus gyrociliatus</name>
    <dbReference type="NCBI Taxonomy" id="2664684"/>
    <lineage>
        <taxon>Eukaryota</taxon>
        <taxon>Metazoa</taxon>
        <taxon>Spiralia</taxon>
        <taxon>Lophotrochozoa</taxon>
        <taxon>Annelida</taxon>
        <taxon>Polychaeta</taxon>
        <taxon>Polychaeta incertae sedis</taxon>
        <taxon>Dinophilidae</taxon>
        <taxon>Dimorphilus</taxon>
    </lineage>
</organism>
<evidence type="ECO:0000313" key="2">
    <source>
        <dbReference type="EMBL" id="CAD5114558.1"/>
    </source>
</evidence>
<evidence type="ECO:0000313" key="3">
    <source>
        <dbReference type="Proteomes" id="UP000549394"/>
    </source>
</evidence>
<sequence>METIESMNEQTPQQSTNTVVNSGESNGFNMEIFNGFFTNDFVKILDDNMEKAKIDITNDKYNQINNLKDEVFNIQTHVCREFTNLRMDLENVFDEKLSTLNKLVKEMKMLKEYYDRTTNKNLQNDIKKMAEKLIYCIGNILKMKAYYEKCEPVKGVEIGKMIIPPFENPIGEQIVDLEFVPKKIVANDDGFYCTSESRLSIIDIEKKQIVLSNTFAIGDISITYDGKLAFIAHSVSAIPAVFIYSNSTHCFKELTLIDQLNKTYTNYLPYFHILKDDLVLYDTEYKLSMKSNRTRLLSKCQPAKIPEDSKIIDNVLYETTEVGSYISATSDDRKAYITCYIGKRQISVVRNLINELNKGKFLLSTKCFIFIVDPSENSAEVYETQTIFGEEYLVSYRMTEEEVIFCLGTSTNEKLFKFRRYFRRCICSE</sequence>
<proteinExistence type="predicted"/>
<name>A0A7I8VJ13_9ANNE</name>
<comment type="caution">
    <text evidence="2">The sequence shown here is derived from an EMBL/GenBank/DDBJ whole genome shotgun (WGS) entry which is preliminary data.</text>
</comment>
<protein>
    <submittedName>
        <fullName evidence="2">Uncharacterized protein</fullName>
    </submittedName>
</protein>